<keyword evidence="2" id="KW-1133">Transmembrane helix</keyword>
<organism evidence="4 5">
    <name type="scientific">Rhodocollybia butyracea</name>
    <dbReference type="NCBI Taxonomy" id="206335"/>
    <lineage>
        <taxon>Eukaryota</taxon>
        <taxon>Fungi</taxon>
        <taxon>Dikarya</taxon>
        <taxon>Basidiomycota</taxon>
        <taxon>Agaricomycotina</taxon>
        <taxon>Agaricomycetes</taxon>
        <taxon>Agaricomycetidae</taxon>
        <taxon>Agaricales</taxon>
        <taxon>Marasmiineae</taxon>
        <taxon>Omphalotaceae</taxon>
        <taxon>Rhodocollybia</taxon>
    </lineage>
</organism>
<feature type="region of interest" description="Disordered" evidence="1">
    <location>
        <begin position="214"/>
        <end position="252"/>
    </location>
</feature>
<feature type="region of interest" description="Disordered" evidence="1">
    <location>
        <begin position="141"/>
        <end position="168"/>
    </location>
</feature>
<dbReference type="EMBL" id="JADNRY010000008">
    <property type="protein sequence ID" value="KAF9075711.1"/>
    <property type="molecule type" value="Genomic_DNA"/>
</dbReference>
<evidence type="ECO:0000313" key="4">
    <source>
        <dbReference type="EMBL" id="KAF9075711.1"/>
    </source>
</evidence>
<keyword evidence="5" id="KW-1185">Reference proteome</keyword>
<evidence type="ECO:0000256" key="3">
    <source>
        <dbReference type="SAM" id="SignalP"/>
    </source>
</evidence>
<feature type="compositionally biased region" description="Basic and acidic residues" evidence="1">
    <location>
        <begin position="226"/>
        <end position="238"/>
    </location>
</feature>
<protein>
    <recommendedName>
        <fullName evidence="6">Mid2 domain-containing protein</fullName>
    </recommendedName>
</protein>
<feature type="compositionally biased region" description="Low complexity" evidence="1">
    <location>
        <begin position="141"/>
        <end position="153"/>
    </location>
</feature>
<gene>
    <name evidence="4" type="ORF">BDP27DRAFT_1414891</name>
</gene>
<sequence>MIILLLVFAFNIASAFSQTAVTLFEFGSNRLAFGSSTRPLSPLGTASDNSQTTYLYEVVNHVKATSGAKSSSHKLKTVSRTIVASASGWAEHFQGATASIECKFIDSTKGICFGGTTGTATGTPSPVVLKVASTITNPATIAAPTSAPSTPAAESQPDPTISPTANTFQNSRKSSAGIIAGSTIAGVVVVSVVVAFILWRRKRSRRPELLVEQFNPEPRHPPMRNAEYRPLSESKTSDSDGGPISSQIENGYGYSLQPQVKC</sequence>
<evidence type="ECO:0008006" key="6">
    <source>
        <dbReference type="Google" id="ProtNLM"/>
    </source>
</evidence>
<keyword evidence="2" id="KW-0472">Membrane</keyword>
<dbReference type="Proteomes" id="UP000772434">
    <property type="component" value="Unassembled WGS sequence"/>
</dbReference>
<feature type="chain" id="PRO_5040445493" description="Mid2 domain-containing protein" evidence="3">
    <location>
        <begin position="16"/>
        <end position="262"/>
    </location>
</feature>
<keyword evidence="3" id="KW-0732">Signal</keyword>
<reference evidence="4" key="1">
    <citation type="submission" date="2020-11" db="EMBL/GenBank/DDBJ databases">
        <authorList>
            <consortium name="DOE Joint Genome Institute"/>
            <person name="Ahrendt S."/>
            <person name="Riley R."/>
            <person name="Andreopoulos W."/>
            <person name="Labutti K."/>
            <person name="Pangilinan J."/>
            <person name="Ruiz-Duenas F.J."/>
            <person name="Barrasa J.M."/>
            <person name="Sanchez-Garcia M."/>
            <person name="Camarero S."/>
            <person name="Miyauchi S."/>
            <person name="Serrano A."/>
            <person name="Linde D."/>
            <person name="Babiker R."/>
            <person name="Drula E."/>
            <person name="Ayuso-Fernandez I."/>
            <person name="Pacheco R."/>
            <person name="Padilla G."/>
            <person name="Ferreira P."/>
            <person name="Barriuso J."/>
            <person name="Kellner H."/>
            <person name="Castanera R."/>
            <person name="Alfaro M."/>
            <person name="Ramirez L."/>
            <person name="Pisabarro A.G."/>
            <person name="Kuo A."/>
            <person name="Tritt A."/>
            <person name="Lipzen A."/>
            <person name="He G."/>
            <person name="Yan M."/>
            <person name="Ng V."/>
            <person name="Cullen D."/>
            <person name="Martin F."/>
            <person name="Rosso M.-N."/>
            <person name="Henrissat B."/>
            <person name="Hibbett D."/>
            <person name="Martinez A.T."/>
            <person name="Grigoriev I.V."/>
        </authorList>
    </citation>
    <scope>NUCLEOTIDE SEQUENCE</scope>
    <source>
        <strain evidence="4">AH 40177</strain>
    </source>
</reference>
<feature type="compositionally biased region" description="Polar residues" evidence="1">
    <location>
        <begin position="157"/>
        <end position="168"/>
    </location>
</feature>
<dbReference type="OrthoDB" id="2962003at2759"/>
<proteinExistence type="predicted"/>
<comment type="caution">
    <text evidence="4">The sequence shown here is derived from an EMBL/GenBank/DDBJ whole genome shotgun (WGS) entry which is preliminary data.</text>
</comment>
<evidence type="ECO:0000313" key="5">
    <source>
        <dbReference type="Proteomes" id="UP000772434"/>
    </source>
</evidence>
<feature type="signal peptide" evidence="3">
    <location>
        <begin position="1"/>
        <end position="15"/>
    </location>
</feature>
<dbReference type="AlphaFoldDB" id="A0A9P5Q075"/>
<name>A0A9P5Q075_9AGAR</name>
<evidence type="ECO:0000256" key="2">
    <source>
        <dbReference type="SAM" id="Phobius"/>
    </source>
</evidence>
<evidence type="ECO:0000256" key="1">
    <source>
        <dbReference type="SAM" id="MobiDB-lite"/>
    </source>
</evidence>
<keyword evidence="2" id="KW-0812">Transmembrane</keyword>
<feature type="transmembrane region" description="Helical" evidence="2">
    <location>
        <begin position="176"/>
        <end position="199"/>
    </location>
</feature>
<accession>A0A9P5Q075</accession>